<proteinExistence type="predicted"/>
<dbReference type="AlphaFoldDB" id="A0A7S1YKT4"/>
<gene>
    <name evidence="3" type="ORF">GOCE00092_LOCUS26278</name>
</gene>
<evidence type="ECO:0000256" key="1">
    <source>
        <dbReference type="SAM" id="MobiDB-lite"/>
    </source>
</evidence>
<keyword evidence="2" id="KW-0732">Signal</keyword>
<reference evidence="3" key="1">
    <citation type="submission" date="2021-01" db="EMBL/GenBank/DDBJ databases">
        <authorList>
            <person name="Corre E."/>
            <person name="Pelletier E."/>
            <person name="Niang G."/>
            <person name="Scheremetjew M."/>
            <person name="Finn R."/>
            <person name="Kale V."/>
            <person name="Holt S."/>
            <person name="Cochrane G."/>
            <person name="Meng A."/>
            <person name="Brown T."/>
            <person name="Cohen L."/>
        </authorList>
    </citation>
    <scope>NUCLEOTIDE SEQUENCE</scope>
    <source>
        <strain evidence="3">CCMP 410</strain>
    </source>
</reference>
<accession>A0A7S1YKT4</accession>
<dbReference type="EMBL" id="HBGK01050023">
    <property type="protein sequence ID" value="CAD9309996.1"/>
    <property type="molecule type" value="Transcribed_RNA"/>
</dbReference>
<name>A0A7S1YKT4_9STRA</name>
<evidence type="ECO:0000256" key="2">
    <source>
        <dbReference type="SAM" id="SignalP"/>
    </source>
</evidence>
<feature type="chain" id="PRO_5031226114" evidence="2">
    <location>
        <begin position="25"/>
        <end position="203"/>
    </location>
</feature>
<organism evidence="3">
    <name type="scientific">Grammatophora oceanica</name>
    <dbReference type="NCBI Taxonomy" id="210454"/>
    <lineage>
        <taxon>Eukaryota</taxon>
        <taxon>Sar</taxon>
        <taxon>Stramenopiles</taxon>
        <taxon>Ochrophyta</taxon>
        <taxon>Bacillariophyta</taxon>
        <taxon>Fragilariophyceae</taxon>
        <taxon>Fragilariophycidae</taxon>
        <taxon>Rhabdonematales</taxon>
        <taxon>Grammatophoraceae</taxon>
        <taxon>Grammatophora</taxon>
    </lineage>
</organism>
<sequence length="203" mass="21726">MGNDAAAAALQLAAAAAAAAAVASEEIRQNGLVKDVTPQIPLALTGQVPLPLEKVIADVTLGSVSEEAKNGYVQADGSVGRLDGSASTHSEDASTSGGELDEDGDYCCKICGLPKKNHLCWLNDTEDPIVATAESNAESFMIALEPRPKRTRKPITRYQGGDDEEQIMRKSKKMKLSAEETQPARRSSRRSQKRWNVVVEDGF</sequence>
<feature type="region of interest" description="Disordered" evidence="1">
    <location>
        <begin position="76"/>
        <end position="99"/>
    </location>
</feature>
<feature type="compositionally biased region" description="Polar residues" evidence="1">
    <location>
        <begin position="85"/>
        <end position="97"/>
    </location>
</feature>
<feature type="region of interest" description="Disordered" evidence="1">
    <location>
        <begin position="170"/>
        <end position="195"/>
    </location>
</feature>
<feature type="signal peptide" evidence="2">
    <location>
        <begin position="1"/>
        <end position="24"/>
    </location>
</feature>
<protein>
    <submittedName>
        <fullName evidence="3">Uncharacterized protein</fullName>
    </submittedName>
</protein>
<evidence type="ECO:0000313" key="3">
    <source>
        <dbReference type="EMBL" id="CAD9309996.1"/>
    </source>
</evidence>